<evidence type="ECO:0000313" key="11">
    <source>
        <dbReference type="EMBL" id="OQV22057.1"/>
    </source>
</evidence>
<keyword evidence="3 9" id="KW-0812">Transmembrane</keyword>
<feature type="transmembrane region" description="Helical" evidence="9">
    <location>
        <begin position="571"/>
        <end position="589"/>
    </location>
</feature>
<feature type="transmembrane region" description="Helical" evidence="9">
    <location>
        <begin position="326"/>
        <end position="346"/>
    </location>
</feature>
<evidence type="ECO:0000256" key="9">
    <source>
        <dbReference type="SAM" id="Phobius"/>
    </source>
</evidence>
<feature type="chain" id="PRO_5012031768" evidence="10">
    <location>
        <begin position="27"/>
        <end position="779"/>
    </location>
</feature>
<dbReference type="GO" id="GO:0005886">
    <property type="term" value="C:plasma membrane"/>
    <property type="evidence" value="ECO:0007669"/>
    <property type="project" value="TreeGrafter"/>
</dbReference>
<evidence type="ECO:0000256" key="4">
    <source>
        <dbReference type="ARBA" id="ARBA00022729"/>
    </source>
</evidence>
<keyword evidence="4 10" id="KW-0732">Signal</keyword>
<dbReference type="Proteomes" id="UP000192578">
    <property type="component" value="Unassembled WGS sequence"/>
</dbReference>
<feature type="transmembrane region" description="Helical" evidence="9">
    <location>
        <begin position="619"/>
        <end position="640"/>
    </location>
</feature>
<feature type="transmembrane region" description="Helical" evidence="9">
    <location>
        <begin position="519"/>
        <end position="539"/>
    </location>
</feature>
<name>A0A1W0X3C9_HYPEX</name>
<keyword evidence="7" id="KW-0325">Glycoprotein</keyword>
<reference evidence="12" key="1">
    <citation type="submission" date="2017-01" db="EMBL/GenBank/DDBJ databases">
        <title>Comparative genomics of anhydrobiosis in the tardigrade Hypsibius dujardini.</title>
        <authorList>
            <person name="Yoshida Y."/>
            <person name="Koutsovoulos G."/>
            <person name="Laetsch D."/>
            <person name="Stevens L."/>
            <person name="Kumar S."/>
            <person name="Horikawa D."/>
            <person name="Ishino K."/>
            <person name="Komine S."/>
            <person name="Tomita M."/>
            <person name="Blaxter M."/>
            <person name="Arakawa K."/>
        </authorList>
    </citation>
    <scope>NUCLEOTIDE SEQUENCE [LARGE SCALE GENOMIC DNA]</scope>
    <source>
        <strain evidence="12">Z151</strain>
    </source>
</reference>
<evidence type="ECO:0000256" key="5">
    <source>
        <dbReference type="ARBA" id="ARBA00022989"/>
    </source>
</evidence>
<dbReference type="InterPro" id="IPR025958">
    <property type="entry name" value="SID1_TM_fam"/>
</dbReference>
<dbReference type="OrthoDB" id="416618at2759"/>
<dbReference type="GO" id="GO:0003725">
    <property type="term" value="F:double-stranded RNA binding"/>
    <property type="evidence" value="ECO:0007669"/>
    <property type="project" value="TreeGrafter"/>
</dbReference>
<evidence type="ECO:0000256" key="8">
    <source>
        <dbReference type="SAM" id="MobiDB-lite"/>
    </source>
</evidence>
<sequence>MVPNGFTQWVSVCVCCCFWGGCGVLANRNVIVSQYNVTLDRWYSGTVTANQSITFIFDYQVPVNYTRALRLQLVSQFATSAEPLLVVVREVKRVTSWEIPFYLEKTYPYWSVRRTLCPARDYLDYILGAVGNGTVKIQQQLSVDITTQSEKPVDYSFNIWFVPGYLLKTEREIDFRISPSSPAIFQYQMPEGIDRVLVRAWSPKPKAKDDKTICSYLSVQPAYCPVADLPGDITSQGEYQTFTTQGAIIVKREDFHNGKFDVVLVALSEDYRCREMMDLTPQLQKDSIDIAKAIERNLSGEWDDTTLFKKRQKHVFLVVENVLKPFQYAVATLSVLGFYFLFYLAFRIALCFGFMTTKTVNVPERETPIESMDEAEKGEKCLRMEDDGEIETTKKGKLHVEFANGMSAKSEKANTANAEKTPLQVKQKDDKPLAANAVHDGLEMTDVFPTNEQTIGNRMNVTDEEVQETENPPVDPLELEHQERDKYRASLAGKAIVTVTEVSLRPIVQIGKRDRAYNWTLLIIAIFYALPVVQLVLTYQRVMKSTGNMDLCYYNFKCAHPLGRLNDFNHIFSNIGYVLLGALFVLIVWKRQTAHDMHEREANRNEEETSLGLPPQYGLFYAMGFSLIMEGVMSACYHICPNYSNFQFDTSFMYLLGGLFLLKMYQSRHADISPNAQLAYAVFAFWIFLAVIGVVIDKQWFWTAFAVVLIVGSIPLGIQMYYNGQLEIRSGHVQSLFRDAPREMYGLQSADGDGSLQSPDDDLRCQLADGSHWSHICPD</sequence>
<proteinExistence type="inferred from homology"/>
<dbReference type="Pfam" id="PF13965">
    <property type="entry name" value="SID-1_RNA_chan"/>
    <property type="match status" value="1"/>
</dbReference>
<dbReference type="PANTHER" id="PTHR12185">
    <property type="entry name" value="SID1 TRANSMEMBRANE FAMILY MEMEBER"/>
    <property type="match status" value="1"/>
</dbReference>
<comment type="caution">
    <text evidence="11">The sequence shown here is derived from an EMBL/GenBank/DDBJ whole genome shotgun (WGS) entry which is preliminary data.</text>
</comment>
<evidence type="ECO:0000256" key="3">
    <source>
        <dbReference type="ARBA" id="ARBA00022692"/>
    </source>
</evidence>
<keyword evidence="6 9" id="KW-0472">Membrane</keyword>
<evidence type="ECO:0000256" key="10">
    <source>
        <dbReference type="SAM" id="SignalP"/>
    </source>
</evidence>
<evidence type="ECO:0000256" key="6">
    <source>
        <dbReference type="ARBA" id="ARBA00023136"/>
    </source>
</evidence>
<keyword evidence="5 9" id="KW-1133">Transmembrane helix</keyword>
<evidence type="ECO:0000313" key="12">
    <source>
        <dbReference type="Proteomes" id="UP000192578"/>
    </source>
</evidence>
<comment type="subcellular location">
    <subcellularLocation>
        <location evidence="1">Membrane</location>
        <topology evidence="1">Multi-pass membrane protein</topology>
    </subcellularLocation>
</comment>
<accession>A0A1W0X3C9</accession>
<feature type="transmembrane region" description="Helical" evidence="9">
    <location>
        <begin position="677"/>
        <end position="696"/>
    </location>
</feature>
<dbReference type="GO" id="GO:0051033">
    <property type="term" value="F:RNA transmembrane transporter activity"/>
    <property type="evidence" value="ECO:0007669"/>
    <property type="project" value="TreeGrafter"/>
</dbReference>
<keyword evidence="12" id="KW-1185">Reference proteome</keyword>
<protein>
    <submittedName>
        <fullName evidence="11">SID1 transmembrane family member 2</fullName>
    </submittedName>
</protein>
<evidence type="ECO:0000256" key="1">
    <source>
        <dbReference type="ARBA" id="ARBA00004141"/>
    </source>
</evidence>
<organism evidence="11 12">
    <name type="scientific">Hypsibius exemplaris</name>
    <name type="common">Freshwater tardigrade</name>
    <dbReference type="NCBI Taxonomy" id="2072580"/>
    <lineage>
        <taxon>Eukaryota</taxon>
        <taxon>Metazoa</taxon>
        <taxon>Ecdysozoa</taxon>
        <taxon>Tardigrada</taxon>
        <taxon>Eutardigrada</taxon>
        <taxon>Parachela</taxon>
        <taxon>Hypsibioidea</taxon>
        <taxon>Hypsibiidae</taxon>
        <taxon>Hypsibius</taxon>
    </lineage>
</organism>
<dbReference type="GO" id="GO:0005764">
    <property type="term" value="C:lysosome"/>
    <property type="evidence" value="ECO:0007669"/>
    <property type="project" value="TreeGrafter"/>
</dbReference>
<dbReference type="EMBL" id="MTYJ01000019">
    <property type="protein sequence ID" value="OQV22057.1"/>
    <property type="molecule type" value="Genomic_DNA"/>
</dbReference>
<feature type="transmembrane region" description="Helical" evidence="9">
    <location>
        <begin position="702"/>
        <end position="722"/>
    </location>
</feature>
<evidence type="ECO:0000256" key="2">
    <source>
        <dbReference type="ARBA" id="ARBA00006618"/>
    </source>
</evidence>
<dbReference type="PANTHER" id="PTHR12185:SF14">
    <property type="entry name" value="CHOLESTEROL UPTAKE PROTEIN 1"/>
    <property type="match status" value="1"/>
</dbReference>
<dbReference type="AlphaFoldDB" id="A0A1W0X3C9"/>
<evidence type="ECO:0000256" key="7">
    <source>
        <dbReference type="ARBA" id="ARBA00023180"/>
    </source>
</evidence>
<feature type="region of interest" description="Disordered" evidence="8">
    <location>
        <begin position="408"/>
        <end position="429"/>
    </location>
</feature>
<feature type="transmembrane region" description="Helical" evidence="9">
    <location>
        <begin position="646"/>
        <end position="665"/>
    </location>
</feature>
<comment type="similarity">
    <text evidence="2">Belongs to the SID1 family.</text>
</comment>
<feature type="signal peptide" evidence="10">
    <location>
        <begin position="1"/>
        <end position="26"/>
    </location>
</feature>
<gene>
    <name evidence="11" type="ORF">BV898_03904</name>
</gene>